<keyword evidence="6" id="KW-0443">Lipid metabolism</keyword>
<evidence type="ECO:0000256" key="10">
    <source>
        <dbReference type="ARBA" id="ARBA00038856"/>
    </source>
</evidence>
<dbReference type="Pfam" id="PF05199">
    <property type="entry name" value="GMC_oxred_C"/>
    <property type="match status" value="1"/>
</dbReference>
<dbReference type="PANTHER" id="PTHR47470:SF1">
    <property type="entry name" value="FAD-DEPENDENT OXIDOREDUCTASE 2 FAD BINDING DOMAIN-CONTAINING PROTEIN"/>
    <property type="match status" value="1"/>
</dbReference>
<name>A0A9P6TYV6_9FUNG</name>
<keyword evidence="3" id="KW-0285">Flavoprotein</keyword>
<dbReference type="GO" id="GO:0004769">
    <property type="term" value="F:steroid Delta-isomerase activity"/>
    <property type="evidence" value="ECO:0007669"/>
    <property type="project" value="UniProtKB-EC"/>
</dbReference>
<dbReference type="PANTHER" id="PTHR47470">
    <property type="entry name" value="CHOLESTEROL OXIDASE"/>
    <property type="match status" value="1"/>
</dbReference>
<evidence type="ECO:0000256" key="9">
    <source>
        <dbReference type="ARBA" id="ARBA00023235"/>
    </source>
</evidence>
<protein>
    <recommendedName>
        <fullName evidence="13">Cholesterol oxidase</fullName>
        <ecNumber evidence="12">1.1.3.6</ecNumber>
        <ecNumber evidence="10">5.3.3.1</ecNumber>
    </recommendedName>
    <alternativeName>
        <fullName evidence="14">Cholesterol isomerase</fullName>
    </alternativeName>
</protein>
<evidence type="ECO:0000256" key="15">
    <source>
        <dbReference type="SAM" id="MobiDB-lite"/>
    </source>
</evidence>
<dbReference type="InterPro" id="IPR003953">
    <property type="entry name" value="FAD-dep_OxRdtase_2_FAD-bd"/>
</dbReference>
<evidence type="ECO:0000256" key="1">
    <source>
        <dbReference type="ARBA" id="ARBA00001974"/>
    </source>
</evidence>
<feature type="domain" description="Glucose-methanol-choline oxidoreductase C-terminal" evidence="17">
    <location>
        <begin position="485"/>
        <end position="573"/>
    </location>
</feature>
<keyword evidence="8" id="KW-0753">Steroid metabolism</keyword>
<feature type="domain" description="FAD-dependent oxidoreductase 2 FAD-binding" evidence="16">
    <location>
        <begin position="25"/>
        <end position="57"/>
    </location>
</feature>
<evidence type="ECO:0000259" key="16">
    <source>
        <dbReference type="Pfam" id="PF00890"/>
    </source>
</evidence>
<dbReference type="Gene3D" id="3.40.50.1820">
    <property type="entry name" value="alpha/beta hydrolase"/>
    <property type="match status" value="1"/>
</dbReference>
<keyword evidence="19" id="KW-1185">Reference proteome</keyword>
<dbReference type="Gene3D" id="3.50.50.60">
    <property type="entry name" value="FAD/NAD(P)-binding domain"/>
    <property type="match status" value="3"/>
</dbReference>
<dbReference type="InterPro" id="IPR036188">
    <property type="entry name" value="FAD/NAD-bd_sf"/>
</dbReference>
<keyword evidence="4" id="KW-0274">FAD</keyword>
<dbReference type="Proteomes" id="UP000726737">
    <property type="component" value="Unassembled WGS sequence"/>
</dbReference>
<comment type="caution">
    <text evidence="18">The sequence shown here is derived from an EMBL/GenBank/DDBJ whole genome shotgun (WGS) entry which is preliminary data.</text>
</comment>
<dbReference type="EMBL" id="JAAAJA010000553">
    <property type="protein sequence ID" value="KAG0251997.1"/>
    <property type="molecule type" value="Genomic_DNA"/>
</dbReference>
<dbReference type="Pfam" id="PF00890">
    <property type="entry name" value="FAD_binding_2"/>
    <property type="match status" value="1"/>
</dbReference>
<keyword evidence="9" id="KW-0413">Isomerase</keyword>
<keyword evidence="2" id="KW-0153">Cholesterol metabolism</keyword>
<dbReference type="InterPro" id="IPR007867">
    <property type="entry name" value="GMC_OxRtase_C"/>
</dbReference>
<feature type="compositionally biased region" description="Low complexity" evidence="15">
    <location>
        <begin position="645"/>
        <end position="657"/>
    </location>
</feature>
<dbReference type="InterPro" id="IPR029058">
    <property type="entry name" value="AB_hydrolase_fold"/>
</dbReference>
<dbReference type="GO" id="GO:0016995">
    <property type="term" value="F:cholesterol oxidase activity"/>
    <property type="evidence" value="ECO:0007669"/>
    <property type="project" value="UniProtKB-EC"/>
</dbReference>
<evidence type="ECO:0000256" key="11">
    <source>
        <dbReference type="ARBA" id="ARBA00049645"/>
    </source>
</evidence>
<reference evidence="18" key="1">
    <citation type="journal article" date="2020" name="Fungal Divers.">
        <title>Resolving the Mortierellaceae phylogeny through synthesis of multi-gene phylogenetics and phylogenomics.</title>
        <authorList>
            <person name="Vandepol N."/>
            <person name="Liber J."/>
            <person name="Desiro A."/>
            <person name="Na H."/>
            <person name="Kennedy M."/>
            <person name="Barry K."/>
            <person name="Grigoriev I.V."/>
            <person name="Miller A.N."/>
            <person name="O'Donnell K."/>
            <person name="Stajich J.E."/>
            <person name="Bonito G."/>
        </authorList>
    </citation>
    <scope>NUCLEOTIDE SEQUENCE</scope>
    <source>
        <strain evidence="18">KOD948</strain>
    </source>
</reference>
<evidence type="ECO:0000256" key="4">
    <source>
        <dbReference type="ARBA" id="ARBA00022827"/>
    </source>
</evidence>
<evidence type="ECO:0000256" key="8">
    <source>
        <dbReference type="ARBA" id="ARBA00023221"/>
    </source>
</evidence>
<keyword evidence="5" id="KW-0560">Oxidoreductase</keyword>
<dbReference type="InterPro" id="IPR052542">
    <property type="entry name" value="Cholesterol_Oxidase"/>
</dbReference>
<evidence type="ECO:0000256" key="5">
    <source>
        <dbReference type="ARBA" id="ARBA00023002"/>
    </source>
</evidence>
<dbReference type="SUPFAM" id="SSF51905">
    <property type="entry name" value="FAD/NAD(P)-binding domain"/>
    <property type="match status" value="1"/>
</dbReference>
<sequence length="1309" mass="144564">MVGHKRKSRLPRISSPVTKLKTHYDVVVVGSGYGASIAASRLARAGKRVCILERGEERWPGEYPEDTLKCATEVQFNGEHGQEGKKTGLYEIHKNKDQWAFVGCGLGGTSLLNANTALKPEPRIWDDKVWPKEISEDKELLDQSFQHATDMLQPTPYPEDWPVLPKLATLEAQAKGAGEHHRFVRPPITVHFKDELNPAGVFQKASTLTGNDTTGINDWSKNTTLMNYIPDAWNHGAEIFTTCNVIRVEKVEKKTTAKSGHGPYVVYFEWQDSSRLNFLREHGTAIPPMFVTADIVVLGAGALGSSEILLRSNKCGLKTSTQVGKHFSGNGDFLAFSYNGETLVNGVSMGDENPKKFDNKVGPVITGLIDYRDTPNVMDGYVVEEGAIPAQASLLLRTIYQAMSEKSSASIKTAQDLSVQEKISRNARELASYVAGVYRGAMANTQTFLVMSHDDARGELILQDDRVRIHWPGVGSSRNFSRLDKQLEPLAEAVRATYVRNPLTAATDEAVVTVHPIGGCGFGNTGTEGVINHKGQVFTGQDDEVYEGLYVMDGAMMPMSLGVNPFLTISALAERSCALLARDRGWTIKYDPTLTPIDFKTPQFPIPYNEQEANPEAYALAQSLQKSSLREVADQDDEIRGLIVSEPFPGDSGSSSSDSEDEAKPNRTLPTVFSSWGKSAEKAPKKKAGVTLTEMLKGHLSTVVLTDDFETAENQARTAGSTMNVVLTLSTGPIDEFLKKTDHRARIAGTVSCRALSDQPMMIESGVFTITTGTEDDPADECAILYKMGLLCTTGERYRFDGRKPITTGHVIEGWIKPSKIEATVYKIENGVETVFGRGKIGEHDGDFFSQITNARGDSNSVAANLRAIKEFSVSSVSATVKTYLPFLNDLQYPEDTLTRKTFDRKRPTPQVFDVTSSDGFLTRLTRYKGKKGPVLLVRRAEIMNVDGVIIFGHNLHGASVSSEIFATNLIPHNLCDYLLANDYDVWLSDWRMSQLVKDSRRQSPIYGGARDHAAAIKIILNETGVKNIQVVAHCVGSVTLWAGMLNGEIEGVGSVMSSQVATHPLITTGNKIKQNLQLVPLFEKVLKQEEFDCLTHSPSSPSDSENEDQDAPVTSDKDAPKVTLLDRAIDNVLRFLPMPLHEYCNNAICHRASFCFGLLWEHDKLSKNFHDNLDRILGSINIESLSGLVDGWCKKQTLMNEEGKDLVTPENLKRAFENVPVLLIHGAKNQVFIPESTLKTVELLRETILPMTNMAYDYKGMFRRELISGYGHLDCIVGDKAYKEVYPFILDHLETHLKTTGYEAAREE</sequence>
<dbReference type="SUPFAM" id="SSF53474">
    <property type="entry name" value="alpha/beta-Hydrolases"/>
    <property type="match status" value="1"/>
</dbReference>
<evidence type="ECO:0000259" key="17">
    <source>
        <dbReference type="Pfam" id="PF05199"/>
    </source>
</evidence>
<comment type="pathway">
    <text evidence="11">Steroid metabolism; cholesterol degradation.</text>
</comment>
<feature type="compositionally biased region" description="Polar residues" evidence="15">
    <location>
        <begin position="668"/>
        <end position="677"/>
    </location>
</feature>
<organism evidence="18 19">
    <name type="scientific">Mortierella polycephala</name>
    <dbReference type="NCBI Taxonomy" id="41804"/>
    <lineage>
        <taxon>Eukaryota</taxon>
        <taxon>Fungi</taxon>
        <taxon>Fungi incertae sedis</taxon>
        <taxon>Mucoromycota</taxon>
        <taxon>Mortierellomycotina</taxon>
        <taxon>Mortierellomycetes</taxon>
        <taxon>Mortierellales</taxon>
        <taxon>Mortierellaceae</taxon>
        <taxon>Mortierella</taxon>
    </lineage>
</organism>
<accession>A0A9P6TYV6</accession>
<evidence type="ECO:0000256" key="3">
    <source>
        <dbReference type="ARBA" id="ARBA00022630"/>
    </source>
</evidence>
<dbReference type="OrthoDB" id="9974421at2759"/>
<evidence type="ECO:0000313" key="18">
    <source>
        <dbReference type="EMBL" id="KAG0251997.1"/>
    </source>
</evidence>
<gene>
    <name evidence="18" type="ORF">BG011_007275</name>
</gene>
<evidence type="ECO:0000256" key="7">
    <source>
        <dbReference type="ARBA" id="ARBA00023166"/>
    </source>
</evidence>
<evidence type="ECO:0000256" key="14">
    <source>
        <dbReference type="ARBA" id="ARBA00049778"/>
    </source>
</evidence>
<keyword evidence="7" id="KW-1207">Sterol metabolism</keyword>
<proteinExistence type="predicted"/>
<evidence type="ECO:0000256" key="12">
    <source>
        <dbReference type="ARBA" id="ARBA00049723"/>
    </source>
</evidence>
<feature type="region of interest" description="Disordered" evidence="15">
    <location>
        <begin position="643"/>
        <end position="680"/>
    </location>
</feature>
<feature type="region of interest" description="Disordered" evidence="15">
    <location>
        <begin position="1095"/>
        <end position="1118"/>
    </location>
</feature>
<dbReference type="GO" id="GO:0008203">
    <property type="term" value="P:cholesterol metabolic process"/>
    <property type="evidence" value="ECO:0007669"/>
    <property type="project" value="UniProtKB-KW"/>
</dbReference>
<evidence type="ECO:0000256" key="13">
    <source>
        <dbReference type="ARBA" id="ARBA00049744"/>
    </source>
</evidence>
<evidence type="ECO:0000256" key="6">
    <source>
        <dbReference type="ARBA" id="ARBA00023098"/>
    </source>
</evidence>
<evidence type="ECO:0000313" key="19">
    <source>
        <dbReference type="Proteomes" id="UP000726737"/>
    </source>
</evidence>
<evidence type="ECO:0000256" key="2">
    <source>
        <dbReference type="ARBA" id="ARBA00022548"/>
    </source>
</evidence>
<dbReference type="EC" id="1.1.3.6" evidence="12"/>
<dbReference type="EC" id="5.3.3.1" evidence="10"/>
<comment type="cofactor">
    <cofactor evidence="1">
        <name>FAD</name>
        <dbReference type="ChEBI" id="CHEBI:57692"/>
    </cofactor>
</comment>